<evidence type="ECO:0000313" key="9">
    <source>
        <dbReference type="Proteomes" id="UP000694545"/>
    </source>
</evidence>
<evidence type="ECO:0000256" key="3">
    <source>
        <dbReference type="ARBA" id="ARBA00022801"/>
    </source>
</evidence>
<dbReference type="CDD" id="cd00190">
    <property type="entry name" value="Tryp_SPc"/>
    <property type="match status" value="1"/>
</dbReference>
<dbReference type="GO" id="GO:0005576">
    <property type="term" value="C:extracellular region"/>
    <property type="evidence" value="ECO:0007669"/>
    <property type="project" value="UniProtKB-ARBA"/>
</dbReference>
<keyword evidence="5" id="KW-1015">Disulfide bond</keyword>
<dbReference type="FunFam" id="2.40.10.10:FF:000068">
    <property type="entry name" value="transmembrane protease serine 2"/>
    <property type="match status" value="1"/>
</dbReference>
<dbReference type="Ensembl" id="ENSVKKT00000008040.1">
    <property type="protein sequence ID" value="ENSVKKP00000007837.1"/>
    <property type="gene ID" value="ENSVKKG00000005605.1"/>
</dbReference>
<dbReference type="InterPro" id="IPR009003">
    <property type="entry name" value="Peptidase_S1_PA"/>
</dbReference>
<feature type="chain" id="PRO_5034015275" description="Peptidase S1 domain-containing protein" evidence="6">
    <location>
        <begin position="22"/>
        <end position="245"/>
    </location>
</feature>
<keyword evidence="6" id="KW-0732">Signal</keyword>
<dbReference type="GO" id="GO:0004252">
    <property type="term" value="F:serine-type endopeptidase activity"/>
    <property type="evidence" value="ECO:0007669"/>
    <property type="project" value="InterPro"/>
</dbReference>
<dbReference type="Gene3D" id="2.40.10.10">
    <property type="entry name" value="Trypsin-like serine proteases"/>
    <property type="match status" value="3"/>
</dbReference>
<accession>A0A8D2J839</accession>
<proteinExistence type="inferred from homology"/>
<dbReference type="Proteomes" id="UP000694545">
    <property type="component" value="Unplaced"/>
</dbReference>
<dbReference type="InterPro" id="IPR001314">
    <property type="entry name" value="Peptidase_S1A"/>
</dbReference>
<dbReference type="OMA" id="NSCMEDS"/>
<dbReference type="PANTHER" id="PTHR24252:SF21">
    <property type="entry name" value="TRANSMEMBRANE SERINE PROTEASE 12"/>
    <property type="match status" value="1"/>
</dbReference>
<dbReference type="InterPro" id="IPR001254">
    <property type="entry name" value="Trypsin_dom"/>
</dbReference>
<dbReference type="SUPFAM" id="SSF50494">
    <property type="entry name" value="Trypsin-like serine proteases"/>
    <property type="match status" value="1"/>
</dbReference>
<keyword evidence="2" id="KW-0645">Protease</keyword>
<feature type="domain" description="Peptidase S1" evidence="7">
    <location>
        <begin position="43"/>
        <end position="245"/>
    </location>
</feature>
<keyword evidence="4" id="KW-0720">Serine protease</keyword>
<keyword evidence="9" id="KW-1185">Reference proteome</keyword>
<keyword evidence="3" id="KW-0378">Hydrolase</keyword>
<feature type="signal peptide" evidence="6">
    <location>
        <begin position="1"/>
        <end position="21"/>
    </location>
</feature>
<dbReference type="AlphaFoldDB" id="A0A8D2J839"/>
<sequence length="245" mass="28090">MPCIYFCSIYFLAMEFLYILQDGRMGYCGTRPSVDVIQAESRIVGGHDAELGAWPWQVSLQIYRVELGGFRHECGGSLINHNSVLTAAHCIKKWVNPEYWRAVIGLHHLYKQNAHTVNCRVRNIVIHSNFKTGSYENDIALFILLKTVKYNDYIQPICLPDISHLLADENTCYISGWGKKEAKGKFQKILQEAEVEIIPLYICNGHDWYKGSISRDMICAGSESGFHTLYMYLKNFYNTPQTKGF</sequence>
<name>A0A8D2J839_VARKO</name>
<evidence type="ECO:0000256" key="6">
    <source>
        <dbReference type="SAM" id="SignalP"/>
    </source>
</evidence>
<organism evidence="8 9">
    <name type="scientific">Varanus komodoensis</name>
    <name type="common">Komodo dragon</name>
    <dbReference type="NCBI Taxonomy" id="61221"/>
    <lineage>
        <taxon>Eukaryota</taxon>
        <taxon>Metazoa</taxon>
        <taxon>Chordata</taxon>
        <taxon>Craniata</taxon>
        <taxon>Vertebrata</taxon>
        <taxon>Euteleostomi</taxon>
        <taxon>Lepidosauria</taxon>
        <taxon>Squamata</taxon>
        <taxon>Bifurcata</taxon>
        <taxon>Unidentata</taxon>
        <taxon>Episquamata</taxon>
        <taxon>Toxicofera</taxon>
        <taxon>Anguimorpha</taxon>
        <taxon>Paleoanguimorpha</taxon>
        <taxon>Varanoidea</taxon>
        <taxon>Varanidae</taxon>
        <taxon>Varanus</taxon>
    </lineage>
</organism>
<dbReference type="PANTHER" id="PTHR24252">
    <property type="entry name" value="ACROSIN-RELATED"/>
    <property type="match status" value="1"/>
</dbReference>
<comment type="similarity">
    <text evidence="1">Belongs to the peptidase S1 family. Snake venom subfamily.</text>
</comment>
<dbReference type="PROSITE" id="PS50240">
    <property type="entry name" value="TRYPSIN_DOM"/>
    <property type="match status" value="1"/>
</dbReference>
<dbReference type="PROSITE" id="PS00134">
    <property type="entry name" value="TRYPSIN_HIS"/>
    <property type="match status" value="1"/>
</dbReference>
<dbReference type="InterPro" id="IPR018114">
    <property type="entry name" value="TRYPSIN_HIS"/>
</dbReference>
<evidence type="ECO:0000256" key="1">
    <source>
        <dbReference type="ARBA" id="ARBA00009228"/>
    </source>
</evidence>
<dbReference type="SMART" id="SM00020">
    <property type="entry name" value="Tryp_SPc"/>
    <property type="match status" value="1"/>
</dbReference>
<dbReference type="InterPro" id="IPR043504">
    <property type="entry name" value="Peptidase_S1_PA_chymotrypsin"/>
</dbReference>
<evidence type="ECO:0000256" key="5">
    <source>
        <dbReference type="ARBA" id="ARBA00023157"/>
    </source>
</evidence>
<evidence type="ECO:0000259" key="7">
    <source>
        <dbReference type="PROSITE" id="PS50240"/>
    </source>
</evidence>
<reference evidence="8" key="1">
    <citation type="submission" date="2025-08" db="UniProtKB">
        <authorList>
            <consortium name="Ensembl"/>
        </authorList>
    </citation>
    <scope>IDENTIFICATION</scope>
</reference>
<evidence type="ECO:0000256" key="4">
    <source>
        <dbReference type="ARBA" id="ARBA00022825"/>
    </source>
</evidence>
<dbReference type="Pfam" id="PF00089">
    <property type="entry name" value="Trypsin"/>
    <property type="match status" value="1"/>
</dbReference>
<reference evidence="8" key="2">
    <citation type="submission" date="2025-09" db="UniProtKB">
        <authorList>
            <consortium name="Ensembl"/>
        </authorList>
    </citation>
    <scope>IDENTIFICATION</scope>
</reference>
<evidence type="ECO:0000256" key="2">
    <source>
        <dbReference type="ARBA" id="ARBA00022670"/>
    </source>
</evidence>
<dbReference type="PRINTS" id="PR00722">
    <property type="entry name" value="CHYMOTRYPSIN"/>
</dbReference>
<protein>
    <recommendedName>
        <fullName evidence="7">Peptidase S1 domain-containing protein</fullName>
    </recommendedName>
</protein>
<dbReference type="GO" id="GO:0006508">
    <property type="term" value="P:proteolysis"/>
    <property type="evidence" value="ECO:0007669"/>
    <property type="project" value="UniProtKB-KW"/>
</dbReference>
<evidence type="ECO:0000313" key="8">
    <source>
        <dbReference type="Ensembl" id="ENSVKKP00000007837.1"/>
    </source>
</evidence>